<evidence type="ECO:0000256" key="1">
    <source>
        <dbReference type="ARBA" id="ARBA00006190"/>
    </source>
</evidence>
<reference evidence="4" key="2">
    <citation type="submission" date="2014-06" db="EMBL/GenBank/DDBJ databases">
        <authorList>
            <person name="Aslett M."/>
        </authorList>
    </citation>
    <scope>NUCLEOTIDE SEQUENCE</scope>
</reference>
<organism evidence="4">
    <name type="scientific">Echinococcus granulosus</name>
    <name type="common">Hydatid tapeworm</name>
    <dbReference type="NCBI Taxonomy" id="6210"/>
    <lineage>
        <taxon>Eukaryota</taxon>
        <taxon>Metazoa</taxon>
        <taxon>Spiralia</taxon>
        <taxon>Lophotrochozoa</taxon>
        <taxon>Platyhelminthes</taxon>
        <taxon>Cestoda</taxon>
        <taxon>Eucestoda</taxon>
        <taxon>Cyclophyllidea</taxon>
        <taxon>Taeniidae</taxon>
        <taxon>Echinococcus</taxon>
        <taxon>Echinococcus granulosus group</taxon>
    </lineage>
</organism>
<protein>
    <submittedName>
        <fullName evidence="4 6">Charged multivesicular body protein 2a</fullName>
    </submittedName>
</protein>
<dbReference type="EMBL" id="LK028576">
    <property type="protein sequence ID" value="CDS16566.1"/>
    <property type="molecule type" value="Genomic_DNA"/>
</dbReference>
<feature type="coiled-coil region" evidence="2">
    <location>
        <begin position="38"/>
        <end position="79"/>
    </location>
</feature>
<evidence type="ECO:0000313" key="6">
    <source>
        <dbReference type="WBParaSite" id="EgrG_000899000"/>
    </source>
</evidence>
<dbReference type="OrthoDB" id="10252926at2759"/>
<sequence>MVWRRSLRISLPHWHRSLLGVSVFHIMMNVFGKRKTPQEQLRENNRALQRTMRELDREKQRLENEQVKITNDIRRMAKQNQMETVKIMAKDLVRIRAYITKLVKMRASIQAISLNMQTLKSTAQMSDSMKLVTRTLVQMNRQMKLPALQKTLREFEKESSRMEMKQEMISDVMDDVFDQEGDDEATEAVVQQVLDELGIELSDGLHGLPTMAGTIGGAEGAGNRGEAMPVPAGADPTASAETDELEARLRNLKR</sequence>
<feature type="region of interest" description="Disordered" evidence="3">
    <location>
        <begin position="218"/>
        <end position="254"/>
    </location>
</feature>
<gene>
    <name evidence="6" type="primary">EGR_00524</name>
    <name evidence="4" type="ORF">EgrG_000899000</name>
</gene>
<dbReference type="Gene3D" id="6.10.140.1230">
    <property type="match status" value="1"/>
</dbReference>
<dbReference type="PANTHER" id="PTHR10476">
    <property type="entry name" value="CHARGED MULTIVESICULAR BODY PROTEIN"/>
    <property type="match status" value="1"/>
</dbReference>
<evidence type="ECO:0000313" key="4">
    <source>
        <dbReference type="EMBL" id="CDS16566.1"/>
    </source>
</evidence>
<comment type="similarity">
    <text evidence="1">Belongs to the SNF7 family.</text>
</comment>
<proteinExistence type="inferred from homology"/>
<evidence type="ECO:0000256" key="3">
    <source>
        <dbReference type="SAM" id="MobiDB-lite"/>
    </source>
</evidence>
<evidence type="ECO:0000256" key="2">
    <source>
        <dbReference type="SAM" id="Coils"/>
    </source>
</evidence>
<evidence type="ECO:0000313" key="5">
    <source>
        <dbReference type="Proteomes" id="UP000492820"/>
    </source>
</evidence>
<feature type="compositionally biased region" description="Basic and acidic residues" evidence="3">
    <location>
        <begin position="245"/>
        <end position="254"/>
    </location>
</feature>
<dbReference type="WBParaSite" id="EgrG_000899000">
    <property type="protein sequence ID" value="EgrG_000899000"/>
    <property type="gene ID" value="EgrG_000899000"/>
</dbReference>
<dbReference type="InterPro" id="IPR005024">
    <property type="entry name" value="Snf7_fam"/>
</dbReference>
<reference evidence="4 5" key="1">
    <citation type="journal article" date="2013" name="Nature">
        <title>The genomes of four tapeworm species reveal adaptations to parasitism.</title>
        <authorList>
            <person name="Tsai I.J."/>
            <person name="Zarowiecki M."/>
            <person name="Holroyd N."/>
            <person name="Garciarrubio A."/>
            <person name="Sanchez-Flores A."/>
            <person name="Brooks K.L."/>
            <person name="Tracey A."/>
            <person name="Bobes R.J."/>
            <person name="Fragoso G."/>
            <person name="Sciutto E."/>
            <person name="Aslett M."/>
            <person name="Beasley H."/>
            <person name="Bennett H.M."/>
            <person name="Cai J."/>
            <person name="Camicia F."/>
            <person name="Clark R."/>
            <person name="Cucher M."/>
            <person name="De Silva N."/>
            <person name="Day T.A."/>
            <person name="Deplazes P."/>
            <person name="Estrada K."/>
            <person name="Fernandez C."/>
            <person name="Holland P.W."/>
            <person name="Hou J."/>
            <person name="Hu S."/>
            <person name="Huckvale T."/>
            <person name="Hung S.S."/>
            <person name="Kamenetzky L."/>
            <person name="Keane J.A."/>
            <person name="Kiss F."/>
            <person name="Koziol U."/>
            <person name="Lambert O."/>
            <person name="Liu K."/>
            <person name="Luo X."/>
            <person name="Luo Y."/>
            <person name="Macchiaroli N."/>
            <person name="Nichol S."/>
            <person name="Paps J."/>
            <person name="Parkinson J."/>
            <person name="Pouchkina-Stantcheva N."/>
            <person name="Riddiford N."/>
            <person name="Rosenzvit M."/>
            <person name="Salinas G."/>
            <person name="Wasmuth J.D."/>
            <person name="Zamanian M."/>
            <person name="Zheng Y."/>
            <person name="Cai X."/>
            <person name="Soberon X."/>
            <person name="Olson P.D."/>
            <person name="Laclette J.P."/>
            <person name="Brehm K."/>
            <person name="Berriman M."/>
            <person name="Garciarrubio A."/>
            <person name="Bobes R.J."/>
            <person name="Fragoso G."/>
            <person name="Sanchez-Flores A."/>
            <person name="Estrada K."/>
            <person name="Cevallos M.A."/>
            <person name="Morett E."/>
            <person name="Gonzalez V."/>
            <person name="Portillo T."/>
            <person name="Ochoa-Leyva A."/>
            <person name="Jose M.V."/>
            <person name="Sciutto E."/>
            <person name="Landa A."/>
            <person name="Jimenez L."/>
            <person name="Valdes V."/>
            <person name="Carrero J.C."/>
            <person name="Larralde C."/>
            <person name="Morales-Montor J."/>
            <person name="Limon-Lason J."/>
            <person name="Soberon X."/>
            <person name="Laclette J.P."/>
        </authorList>
    </citation>
    <scope>NUCLEOTIDE SEQUENCE [LARGE SCALE GENOMIC DNA]</scope>
</reference>
<reference evidence="6" key="3">
    <citation type="submission" date="2020-10" db="UniProtKB">
        <authorList>
            <consortium name="WormBaseParasite"/>
        </authorList>
    </citation>
    <scope>IDENTIFICATION</scope>
</reference>
<name>A0A068WA65_ECHGR</name>
<accession>A0A068WA65</accession>
<dbReference type="GO" id="GO:0007034">
    <property type="term" value="P:vacuolar transport"/>
    <property type="evidence" value="ECO:0007669"/>
    <property type="project" value="InterPro"/>
</dbReference>
<dbReference type="Pfam" id="PF03357">
    <property type="entry name" value="Snf7"/>
    <property type="match status" value="1"/>
</dbReference>
<dbReference type="AlphaFoldDB" id="A0A068WA65"/>
<keyword evidence="2" id="KW-0175">Coiled coil</keyword>
<dbReference type="Proteomes" id="UP000492820">
    <property type="component" value="Unassembled WGS sequence"/>
</dbReference>